<accession>A0ABW5ZN97</accession>
<dbReference type="SUPFAM" id="SSF56925">
    <property type="entry name" value="OMPA-like"/>
    <property type="match status" value="1"/>
</dbReference>
<comment type="caution">
    <text evidence="3">The sequence shown here is derived from an EMBL/GenBank/DDBJ whole genome shotgun (WGS) entry which is preliminary data.</text>
</comment>
<feature type="chain" id="PRO_5046244479" evidence="1">
    <location>
        <begin position="21"/>
        <end position="190"/>
    </location>
</feature>
<gene>
    <name evidence="3" type="ORF">ACFS29_01980</name>
</gene>
<evidence type="ECO:0000259" key="2">
    <source>
        <dbReference type="Pfam" id="PF13568"/>
    </source>
</evidence>
<feature type="signal peptide" evidence="1">
    <location>
        <begin position="1"/>
        <end position="20"/>
    </location>
</feature>
<dbReference type="InterPro" id="IPR025665">
    <property type="entry name" value="Beta-barrel_OMP_2"/>
</dbReference>
<dbReference type="Pfam" id="PF13568">
    <property type="entry name" value="OMP_b-brl_2"/>
    <property type="match status" value="1"/>
</dbReference>
<organism evidence="3 4">
    <name type="scientific">Psychroserpens luteus</name>
    <dbReference type="NCBI Taxonomy" id="1434066"/>
    <lineage>
        <taxon>Bacteria</taxon>
        <taxon>Pseudomonadati</taxon>
        <taxon>Bacteroidota</taxon>
        <taxon>Flavobacteriia</taxon>
        <taxon>Flavobacteriales</taxon>
        <taxon>Flavobacteriaceae</taxon>
        <taxon>Psychroserpens</taxon>
    </lineage>
</organism>
<sequence>MKKLMLLAAVAVFGLSSVNAQEVKFGAKAGVNFSTFGGDYEDVKSRTSFHVGGMAEISISEKFAFQPELLYSSVGAKADEGDGELKLDYISIPLMAKYMVAEGFSIEAGPQIGILASAKSEGGGEDVDVKDETNGIDFGVGLGASYRMDTGLNFGLRYNLGLSNVNDAEDSDDFSFQNNVFQISVGYFFN</sequence>
<keyword evidence="4" id="KW-1185">Reference proteome</keyword>
<evidence type="ECO:0000313" key="4">
    <source>
        <dbReference type="Proteomes" id="UP001597548"/>
    </source>
</evidence>
<keyword evidence="1" id="KW-0732">Signal</keyword>
<dbReference type="Gene3D" id="2.40.160.20">
    <property type="match status" value="1"/>
</dbReference>
<protein>
    <submittedName>
        <fullName evidence="3">Porin family protein</fullName>
    </submittedName>
</protein>
<dbReference type="Proteomes" id="UP001597548">
    <property type="component" value="Unassembled WGS sequence"/>
</dbReference>
<dbReference type="EMBL" id="JBHUOS010000001">
    <property type="protein sequence ID" value="MFD2914392.1"/>
    <property type="molecule type" value="Genomic_DNA"/>
</dbReference>
<dbReference type="RefSeq" id="WP_194507915.1">
    <property type="nucleotide sequence ID" value="NZ_JADILU010000003.1"/>
</dbReference>
<evidence type="ECO:0000256" key="1">
    <source>
        <dbReference type="SAM" id="SignalP"/>
    </source>
</evidence>
<name>A0ABW5ZN97_9FLAO</name>
<feature type="domain" description="Outer membrane protein beta-barrel" evidence="2">
    <location>
        <begin position="19"/>
        <end position="165"/>
    </location>
</feature>
<reference evidence="4" key="1">
    <citation type="journal article" date="2019" name="Int. J. Syst. Evol. Microbiol.">
        <title>The Global Catalogue of Microorganisms (GCM) 10K type strain sequencing project: providing services to taxonomists for standard genome sequencing and annotation.</title>
        <authorList>
            <consortium name="The Broad Institute Genomics Platform"/>
            <consortium name="The Broad Institute Genome Sequencing Center for Infectious Disease"/>
            <person name="Wu L."/>
            <person name="Ma J."/>
        </authorList>
    </citation>
    <scope>NUCLEOTIDE SEQUENCE [LARGE SCALE GENOMIC DNA]</scope>
    <source>
        <strain evidence="4">KCTC 32514</strain>
    </source>
</reference>
<dbReference type="InterPro" id="IPR011250">
    <property type="entry name" value="OMP/PagP_B-barrel"/>
</dbReference>
<evidence type="ECO:0000313" key="3">
    <source>
        <dbReference type="EMBL" id="MFD2914392.1"/>
    </source>
</evidence>
<proteinExistence type="predicted"/>